<protein>
    <submittedName>
        <fullName evidence="1">Uncharacterized protein</fullName>
    </submittedName>
</protein>
<dbReference type="Proteomes" id="UP000585437">
    <property type="component" value="Unassembled WGS sequence"/>
</dbReference>
<dbReference type="AlphaFoldDB" id="A0A7X0JQU6"/>
<organism evidence="1 2">
    <name type="scientific">Rhizobium soli</name>
    <dbReference type="NCBI Taxonomy" id="424798"/>
    <lineage>
        <taxon>Bacteria</taxon>
        <taxon>Pseudomonadati</taxon>
        <taxon>Pseudomonadota</taxon>
        <taxon>Alphaproteobacteria</taxon>
        <taxon>Hyphomicrobiales</taxon>
        <taxon>Rhizobiaceae</taxon>
        <taxon>Rhizobium/Agrobacterium group</taxon>
        <taxon>Rhizobium</taxon>
    </lineage>
</organism>
<name>A0A7X0JQU6_9HYPH</name>
<accession>A0A7X0JQU6</accession>
<reference evidence="1 2" key="1">
    <citation type="submission" date="2020-08" db="EMBL/GenBank/DDBJ databases">
        <title>The Agave Microbiome: Exploring the role of microbial communities in plant adaptations to desert environments.</title>
        <authorList>
            <person name="Partida-Martinez L.P."/>
        </authorList>
    </citation>
    <scope>NUCLEOTIDE SEQUENCE [LARGE SCALE GENOMIC DNA]</scope>
    <source>
        <strain evidence="1 2">AS3.12</strain>
    </source>
</reference>
<dbReference type="EMBL" id="JACHBU010000024">
    <property type="protein sequence ID" value="MBB6511207.1"/>
    <property type="molecule type" value="Genomic_DNA"/>
</dbReference>
<evidence type="ECO:0000313" key="1">
    <source>
        <dbReference type="EMBL" id="MBB6511207.1"/>
    </source>
</evidence>
<sequence length="71" mass="7828">MPELIPDEIETLRMLAGQLPRRLGSKHVLCIEELASFGLCASVEPHRLTDRGILCLDASTGTVDLRSRRVA</sequence>
<evidence type="ECO:0000313" key="2">
    <source>
        <dbReference type="Proteomes" id="UP000585437"/>
    </source>
</evidence>
<comment type="caution">
    <text evidence="1">The sequence shown here is derived from an EMBL/GenBank/DDBJ whole genome shotgun (WGS) entry which is preliminary data.</text>
</comment>
<keyword evidence="2" id="KW-1185">Reference proteome</keyword>
<proteinExistence type="predicted"/>
<gene>
    <name evidence="1" type="ORF">F4695_004605</name>
</gene>